<proteinExistence type="predicted"/>
<gene>
    <name evidence="1" type="ORF">DSO57_1032112</name>
</gene>
<keyword evidence="2" id="KW-1185">Reference proteome</keyword>
<protein>
    <submittedName>
        <fullName evidence="1">Uncharacterized protein</fullName>
    </submittedName>
</protein>
<evidence type="ECO:0000313" key="1">
    <source>
        <dbReference type="EMBL" id="KAJ9079769.1"/>
    </source>
</evidence>
<reference evidence="1" key="1">
    <citation type="submission" date="2022-04" db="EMBL/GenBank/DDBJ databases">
        <title>Genome of the entomopathogenic fungus Entomophthora muscae.</title>
        <authorList>
            <person name="Elya C."/>
            <person name="Lovett B.R."/>
            <person name="Lee E."/>
            <person name="Macias A.M."/>
            <person name="Hajek A.E."/>
            <person name="De Bivort B.L."/>
            <person name="Kasson M.T."/>
            <person name="De Fine Licht H.H."/>
            <person name="Stajich J.E."/>
        </authorList>
    </citation>
    <scope>NUCLEOTIDE SEQUENCE</scope>
    <source>
        <strain evidence="1">Berkeley</strain>
    </source>
</reference>
<sequence>MTLPLTLRPNCPMETPTAANTMSTQLFGHPSYGGNYPPARLYSNLSQPMPLPMPGSLTQINVSVAGGVDQGLVPASLDGLKGGGASLYLVAQENLVSRIQAIPGVKKFTKDLAVLVAIG</sequence>
<dbReference type="Proteomes" id="UP001165960">
    <property type="component" value="Unassembled WGS sequence"/>
</dbReference>
<comment type="caution">
    <text evidence="1">The sequence shown here is derived from an EMBL/GenBank/DDBJ whole genome shotgun (WGS) entry which is preliminary data.</text>
</comment>
<dbReference type="EMBL" id="QTSX02001658">
    <property type="protein sequence ID" value="KAJ9079769.1"/>
    <property type="molecule type" value="Genomic_DNA"/>
</dbReference>
<evidence type="ECO:0000313" key="2">
    <source>
        <dbReference type="Proteomes" id="UP001165960"/>
    </source>
</evidence>
<name>A0ACC2TZ12_9FUNG</name>
<accession>A0ACC2TZ12</accession>
<organism evidence="1 2">
    <name type="scientific">Entomophthora muscae</name>
    <dbReference type="NCBI Taxonomy" id="34485"/>
    <lineage>
        <taxon>Eukaryota</taxon>
        <taxon>Fungi</taxon>
        <taxon>Fungi incertae sedis</taxon>
        <taxon>Zoopagomycota</taxon>
        <taxon>Entomophthoromycotina</taxon>
        <taxon>Entomophthoromycetes</taxon>
        <taxon>Entomophthorales</taxon>
        <taxon>Entomophthoraceae</taxon>
        <taxon>Entomophthora</taxon>
    </lineage>
</organism>